<dbReference type="Pfam" id="PF02551">
    <property type="entry name" value="Acyl_CoA_thio"/>
    <property type="match status" value="1"/>
</dbReference>
<dbReference type="PATRIC" id="fig|84531.8.peg.3608"/>
<dbReference type="PANTHER" id="PTHR11066">
    <property type="entry name" value="ACYL-COA THIOESTERASE"/>
    <property type="match status" value="1"/>
</dbReference>
<dbReference type="Proteomes" id="UP000060787">
    <property type="component" value="Chromosome"/>
</dbReference>
<feature type="domain" description="Acyl-CoA thioesterase 2 C-terminal" evidence="10">
    <location>
        <begin position="173"/>
        <end position="281"/>
    </location>
</feature>
<evidence type="ECO:0000259" key="10">
    <source>
        <dbReference type="Pfam" id="PF02551"/>
    </source>
</evidence>
<dbReference type="EMBL" id="CP011129">
    <property type="protein sequence ID" value="ALN81714.1"/>
    <property type="molecule type" value="Genomic_DNA"/>
</dbReference>
<evidence type="ECO:0000313" key="12">
    <source>
        <dbReference type="EMBL" id="ALN81714.1"/>
    </source>
</evidence>
<dbReference type="PANTHER" id="PTHR11066:SF34">
    <property type="entry name" value="ACYL-COENZYME A THIOESTERASE 8"/>
    <property type="match status" value="1"/>
</dbReference>
<keyword evidence="4" id="KW-0443">Lipid metabolism</keyword>
<organism evidence="12 13">
    <name type="scientific">Lysobacter antibioticus</name>
    <dbReference type="NCBI Taxonomy" id="84531"/>
    <lineage>
        <taxon>Bacteria</taxon>
        <taxon>Pseudomonadati</taxon>
        <taxon>Pseudomonadota</taxon>
        <taxon>Gammaproteobacteria</taxon>
        <taxon>Lysobacterales</taxon>
        <taxon>Lysobacteraceae</taxon>
        <taxon>Lysobacter</taxon>
    </lineage>
</organism>
<dbReference type="CDD" id="cd03444">
    <property type="entry name" value="Thioesterase_II_repeat1"/>
    <property type="match status" value="1"/>
</dbReference>
<evidence type="ECO:0000256" key="1">
    <source>
        <dbReference type="ARBA" id="ARBA00006538"/>
    </source>
</evidence>
<feature type="domain" description="Acyl-CoA thioesterase-like N-terminal HotDog" evidence="11">
    <location>
        <begin position="33"/>
        <end position="109"/>
    </location>
</feature>
<comment type="similarity">
    <text evidence="1">Belongs to the C/M/P thioester hydrolase family.</text>
</comment>
<evidence type="ECO:0000256" key="5">
    <source>
        <dbReference type="ARBA" id="ARBA00038894"/>
    </source>
</evidence>
<dbReference type="Gene3D" id="2.40.160.210">
    <property type="entry name" value="Acyl-CoA thioesterase, double hotdog domain"/>
    <property type="match status" value="1"/>
</dbReference>
<dbReference type="InterPro" id="IPR003703">
    <property type="entry name" value="Acyl_CoA_thio"/>
</dbReference>
<dbReference type="InterPro" id="IPR049449">
    <property type="entry name" value="TesB_ACOT8-like_N"/>
</dbReference>
<dbReference type="GO" id="GO:0009062">
    <property type="term" value="P:fatty acid catabolic process"/>
    <property type="evidence" value="ECO:0007669"/>
    <property type="project" value="TreeGrafter"/>
</dbReference>
<evidence type="ECO:0000313" key="13">
    <source>
        <dbReference type="Proteomes" id="UP000060787"/>
    </source>
</evidence>
<dbReference type="STRING" id="84531.LA76x_3592"/>
<evidence type="ECO:0000256" key="9">
    <source>
        <dbReference type="SAM" id="MobiDB-lite"/>
    </source>
</evidence>
<feature type="compositionally biased region" description="Low complexity" evidence="9">
    <location>
        <begin position="312"/>
        <end position="328"/>
    </location>
</feature>
<comment type="catalytic activity">
    <reaction evidence="6">
        <text>a fatty acyl-CoA + H2O = a fatty acid + CoA + H(+)</text>
        <dbReference type="Rhea" id="RHEA:16781"/>
        <dbReference type="ChEBI" id="CHEBI:15377"/>
        <dbReference type="ChEBI" id="CHEBI:15378"/>
        <dbReference type="ChEBI" id="CHEBI:28868"/>
        <dbReference type="ChEBI" id="CHEBI:57287"/>
        <dbReference type="ChEBI" id="CHEBI:77636"/>
        <dbReference type="EC" id="3.1.2.20"/>
    </reaction>
    <physiologicalReaction direction="left-to-right" evidence="6">
        <dbReference type="Rhea" id="RHEA:16782"/>
    </physiologicalReaction>
</comment>
<sequence>MSSPVSELIELLSLERLEDNLFRGQSRDIGTKYVFGGQVLGQALSAAQATLDSARDAHSLHAYFLKAGDIEAPIVYQADRTRDGGSFSVRRVTAIQHGQPIFFLAASFQEAQQGGEHQLSMPEVPKPEDIDPAPAVPAEVMATLPTKVQRWLSRQGPFEFRHVYPRDELNPPKRPPYQQVWFRLSEPVGDAPELHRALLAYASDFHLLGTATFPHGISYYQPNVQMASLDHALWFHRPFRADDWLLYSIDSPSAQGARGLARGQIFDRHGRLVASSAQEGLIRVVADQNKDVRVVADRNKDARVVEDQPKDAAGVSDAAAARNAPAKD</sequence>
<dbReference type="eggNOG" id="COG1946">
    <property type="taxonomic scope" value="Bacteria"/>
</dbReference>
<dbReference type="GO" id="GO:0005829">
    <property type="term" value="C:cytosol"/>
    <property type="evidence" value="ECO:0007669"/>
    <property type="project" value="TreeGrafter"/>
</dbReference>
<accession>A0A0S2FDV5</accession>
<dbReference type="KEGG" id="lab:LA76x_3592"/>
<evidence type="ECO:0000256" key="4">
    <source>
        <dbReference type="ARBA" id="ARBA00023098"/>
    </source>
</evidence>
<name>A0A0S2FDV5_LYSAN</name>
<evidence type="ECO:0000256" key="2">
    <source>
        <dbReference type="ARBA" id="ARBA00011881"/>
    </source>
</evidence>
<evidence type="ECO:0000256" key="6">
    <source>
        <dbReference type="ARBA" id="ARBA00050943"/>
    </source>
</evidence>
<dbReference type="InterPro" id="IPR029069">
    <property type="entry name" value="HotDog_dom_sf"/>
</dbReference>
<proteinExistence type="inferred from homology"/>
<evidence type="ECO:0000259" key="11">
    <source>
        <dbReference type="Pfam" id="PF13622"/>
    </source>
</evidence>
<dbReference type="InterPro" id="IPR025652">
    <property type="entry name" value="TesB_C"/>
</dbReference>
<dbReference type="AlphaFoldDB" id="A0A0S2FDV5"/>
<keyword evidence="3 12" id="KW-0378">Hydrolase</keyword>
<evidence type="ECO:0000256" key="8">
    <source>
        <dbReference type="ARBA" id="ARBA00079653"/>
    </source>
</evidence>
<feature type="region of interest" description="Disordered" evidence="9">
    <location>
        <begin position="303"/>
        <end position="328"/>
    </location>
</feature>
<dbReference type="GO" id="GO:0047617">
    <property type="term" value="F:fatty acyl-CoA hydrolase activity"/>
    <property type="evidence" value="ECO:0007669"/>
    <property type="project" value="UniProtKB-EC"/>
</dbReference>
<reference evidence="12 13" key="1">
    <citation type="journal article" date="2015" name="BMC Genomics">
        <title>Comparative genomics and metabolic profiling of the genus Lysobacter.</title>
        <authorList>
            <person name="de Bruijn I."/>
            <person name="Cheng X."/>
            <person name="de Jager V."/>
            <person name="Exposito R.G."/>
            <person name="Watrous J."/>
            <person name="Patel N."/>
            <person name="Postma J."/>
            <person name="Dorrestein P.C."/>
            <person name="Kobayashi D."/>
            <person name="Raaijmakers J.M."/>
        </authorList>
    </citation>
    <scope>NUCLEOTIDE SEQUENCE [LARGE SCALE GENOMIC DNA]</scope>
    <source>
        <strain evidence="12 13">76</strain>
    </source>
</reference>
<dbReference type="Pfam" id="PF13622">
    <property type="entry name" value="4HBT_3"/>
    <property type="match status" value="1"/>
</dbReference>
<dbReference type="EC" id="3.1.2.20" evidence="5"/>
<dbReference type="SUPFAM" id="SSF54637">
    <property type="entry name" value="Thioesterase/thiol ester dehydrase-isomerase"/>
    <property type="match status" value="2"/>
</dbReference>
<evidence type="ECO:0000256" key="7">
    <source>
        <dbReference type="ARBA" id="ARBA00071120"/>
    </source>
</evidence>
<dbReference type="InterPro" id="IPR042171">
    <property type="entry name" value="Acyl-CoA_hotdog"/>
</dbReference>
<keyword evidence="13" id="KW-1185">Reference proteome</keyword>
<protein>
    <recommendedName>
        <fullName evidence="7">Acyl-CoA thioesterase 2</fullName>
        <ecNumber evidence="5">3.1.2.20</ecNumber>
    </recommendedName>
    <alternativeName>
        <fullName evidence="8">Thioesterase II</fullName>
    </alternativeName>
</protein>
<gene>
    <name evidence="12" type="primary">tesB</name>
    <name evidence="12" type="ORF">LA76x_3592</name>
</gene>
<dbReference type="NCBIfam" id="TIGR00189">
    <property type="entry name" value="tesB"/>
    <property type="match status" value="1"/>
</dbReference>
<comment type="subunit">
    <text evidence="2">Homotetramer.</text>
</comment>
<dbReference type="CDD" id="cd03445">
    <property type="entry name" value="Thioesterase_II_repeat2"/>
    <property type="match status" value="1"/>
</dbReference>
<dbReference type="FunFam" id="2.40.160.210:FF:000001">
    <property type="entry name" value="Acyl-CoA thioesterase II"/>
    <property type="match status" value="1"/>
</dbReference>
<dbReference type="GO" id="GO:0006637">
    <property type="term" value="P:acyl-CoA metabolic process"/>
    <property type="evidence" value="ECO:0007669"/>
    <property type="project" value="InterPro"/>
</dbReference>
<evidence type="ECO:0000256" key="3">
    <source>
        <dbReference type="ARBA" id="ARBA00022801"/>
    </source>
</evidence>